<accession>A0A2N5DZH8</accession>
<dbReference type="EMBL" id="PJZH01000015">
    <property type="protein sequence ID" value="PLR33142.1"/>
    <property type="molecule type" value="Genomic_DNA"/>
</dbReference>
<dbReference type="NCBIfam" id="TIGR02292">
    <property type="entry name" value="ygfB_yecA"/>
    <property type="match status" value="1"/>
</dbReference>
<dbReference type="RefSeq" id="WP_101825654.1">
    <property type="nucleotide sequence ID" value="NZ_PJZH01000015.1"/>
</dbReference>
<dbReference type="Proteomes" id="UP000234503">
    <property type="component" value="Unassembled WGS sequence"/>
</dbReference>
<evidence type="ECO:0000313" key="2">
    <source>
        <dbReference type="Proteomes" id="UP000234503"/>
    </source>
</evidence>
<dbReference type="OrthoDB" id="570299at2"/>
<sequence length="191" mass="21478">MNQGPLTENELEWLDEVLLKYGNEDSVLDVSELDGLLTALLSGPTPVEPAQWLTALWGGEANVPHWASEEEMTRFMDLTFQHMDDIAQRLSEAPDQFDPMFGYLEEGEDEYTVVEEWCAGYLRGVELGHWPSLPESQQPALAAIALHAQEAQSAQLEQMTPEAYAESQEAIQPAALQLYDYWQQQRGAALH</sequence>
<dbReference type="SUPFAM" id="SSF101327">
    <property type="entry name" value="YgfB-like"/>
    <property type="match status" value="1"/>
</dbReference>
<proteinExistence type="predicted"/>
<comment type="caution">
    <text evidence="1">The sequence shown here is derived from an EMBL/GenBank/DDBJ whole genome shotgun (WGS) entry which is preliminary data.</text>
</comment>
<dbReference type="AlphaFoldDB" id="A0A2N5DZH8"/>
<evidence type="ECO:0000313" key="1">
    <source>
        <dbReference type="EMBL" id="PLR33142.1"/>
    </source>
</evidence>
<name>A0A2N5DZH8_9GAMM</name>
<dbReference type="InterPro" id="IPR036255">
    <property type="entry name" value="YgfB-like_sf"/>
</dbReference>
<reference evidence="1 2" key="1">
    <citation type="submission" date="2017-12" db="EMBL/GenBank/DDBJ databases">
        <title>Characterization of six clinical isolates of Enterochimera gen. nov., a novel genus of the Yersiniaciae family and the three species Enterochimera arupensis sp. nov., Enterochimera coloradensis sp. nov, and Enterochimera californica sp. nov.</title>
        <authorList>
            <person name="Rossi A."/>
            <person name="Fisher M."/>
        </authorList>
    </citation>
    <scope>NUCLEOTIDE SEQUENCE [LARGE SCALE GENOMIC DNA]</scope>
    <source>
        <strain evidence="2">2016-Iso4</strain>
    </source>
</reference>
<dbReference type="Pfam" id="PF03695">
    <property type="entry name" value="UPF0149"/>
    <property type="match status" value="1"/>
</dbReference>
<dbReference type="Gene3D" id="1.20.120.740">
    <property type="entry name" value="YgfB uncharacterised protein family UPF0149, PF03695"/>
    <property type="match status" value="1"/>
</dbReference>
<gene>
    <name evidence="1" type="ORF">CYR32_14545</name>
</gene>
<dbReference type="NCBIfam" id="NF007704">
    <property type="entry name" value="PRK10396.1"/>
    <property type="match status" value="1"/>
</dbReference>
<organism evidence="1 2">
    <name type="scientific">Chimaeribacter coloradensis</name>
    <dbReference type="NCBI Taxonomy" id="2060068"/>
    <lineage>
        <taxon>Bacteria</taxon>
        <taxon>Pseudomonadati</taxon>
        <taxon>Pseudomonadota</taxon>
        <taxon>Gammaproteobacteria</taxon>
        <taxon>Enterobacterales</taxon>
        <taxon>Yersiniaceae</taxon>
        <taxon>Chimaeribacter</taxon>
    </lineage>
</organism>
<protein>
    <submittedName>
        <fullName evidence="1">YecA family protein</fullName>
    </submittedName>
</protein>
<keyword evidence="2" id="KW-1185">Reference proteome</keyword>
<dbReference type="InterPro" id="IPR011978">
    <property type="entry name" value="YgfB-like"/>
</dbReference>